<keyword evidence="1" id="KW-0472">Membrane</keyword>
<dbReference type="RefSeq" id="WP_182495123.1">
    <property type="nucleotide sequence ID" value="NZ_BAAAKT010000002.1"/>
</dbReference>
<sequence>MFLGALIAQLILVPALAASLAADYPQVAHLQMPYLAAVTVAIGGFEVAVVAAWRLLTVAAVDTDAAPAAVADTVATAAERPTTDRVRRWANIMTVSLGVMAVISAGVFLHAGWVGNIGGPPMLFGLLASMAVLLTAPVLRRGGLRSFGGFTGAESP</sequence>
<feature type="signal peptide" evidence="2">
    <location>
        <begin position="1"/>
        <end position="17"/>
    </location>
</feature>
<feature type="chain" id="PRO_5032458884" evidence="2">
    <location>
        <begin position="18"/>
        <end position="156"/>
    </location>
</feature>
<keyword evidence="1" id="KW-0812">Transmembrane</keyword>
<protein>
    <submittedName>
        <fullName evidence="3">Uncharacterized protein</fullName>
    </submittedName>
</protein>
<reference evidence="3 4" key="1">
    <citation type="submission" date="2020-08" db="EMBL/GenBank/DDBJ databases">
        <title>Sequencing the genomes of 1000 actinobacteria strains.</title>
        <authorList>
            <person name="Klenk H.-P."/>
        </authorList>
    </citation>
    <scope>NUCLEOTIDE SEQUENCE [LARGE SCALE GENOMIC DNA]</scope>
    <source>
        <strain evidence="3 4">DSM 19081</strain>
    </source>
</reference>
<proteinExistence type="predicted"/>
<name>A0A839FGV1_9MICC</name>
<evidence type="ECO:0000256" key="1">
    <source>
        <dbReference type="SAM" id="Phobius"/>
    </source>
</evidence>
<evidence type="ECO:0000313" key="3">
    <source>
        <dbReference type="EMBL" id="MBA8920968.1"/>
    </source>
</evidence>
<accession>A0A839FGV1</accession>
<gene>
    <name evidence="3" type="ORF">HNR24_000901</name>
</gene>
<dbReference type="EMBL" id="JACJIH010000001">
    <property type="protein sequence ID" value="MBA8920968.1"/>
    <property type="molecule type" value="Genomic_DNA"/>
</dbReference>
<keyword evidence="1" id="KW-1133">Transmembrane helix</keyword>
<evidence type="ECO:0000256" key="2">
    <source>
        <dbReference type="SAM" id="SignalP"/>
    </source>
</evidence>
<feature type="transmembrane region" description="Helical" evidence="1">
    <location>
        <begin position="89"/>
        <end position="109"/>
    </location>
</feature>
<comment type="caution">
    <text evidence="3">The sequence shown here is derived from an EMBL/GenBank/DDBJ whole genome shotgun (WGS) entry which is preliminary data.</text>
</comment>
<dbReference type="Proteomes" id="UP000546252">
    <property type="component" value="Unassembled WGS sequence"/>
</dbReference>
<feature type="transmembrane region" description="Helical" evidence="1">
    <location>
        <begin position="33"/>
        <end position="53"/>
    </location>
</feature>
<evidence type="ECO:0000313" key="4">
    <source>
        <dbReference type="Proteomes" id="UP000546252"/>
    </source>
</evidence>
<feature type="transmembrane region" description="Helical" evidence="1">
    <location>
        <begin position="121"/>
        <end position="139"/>
    </location>
</feature>
<organism evidence="3 4">
    <name type="scientific">Nesterenkonia jeotgali</name>
    <dbReference type="NCBI Taxonomy" id="317018"/>
    <lineage>
        <taxon>Bacteria</taxon>
        <taxon>Bacillati</taxon>
        <taxon>Actinomycetota</taxon>
        <taxon>Actinomycetes</taxon>
        <taxon>Micrococcales</taxon>
        <taxon>Micrococcaceae</taxon>
        <taxon>Nesterenkonia</taxon>
    </lineage>
</organism>
<keyword evidence="2" id="KW-0732">Signal</keyword>
<dbReference type="AlphaFoldDB" id="A0A839FGV1"/>